<dbReference type="Pfam" id="PF01408">
    <property type="entry name" value="GFO_IDH_MocA"/>
    <property type="match status" value="1"/>
</dbReference>
<dbReference type="Gene3D" id="3.40.50.720">
    <property type="entry name" value="NAD(P)-binding Rossmann-like Domain"/>
    <property type="match status" value="1"/>
</dbReference>
<dbReference type="InterPro" id="IPR019546">
    <property type="entry name" value="TAT_signal_bac_arc"/>
</dbReference>
<dbReference type="PANTHER" id="PTHR43818">
    <property type="entry name" value="BCDNA.GH03377"/>
    <property type="match status" value="1"/>
</dbReference>
<dbReference type="InterPro" id="IPR050463">
    <property type="entry name" value="Gfo/Idh/MocA_oxidrdct_glycsds"/>
</dbReference>
<gene>
    <name evidence="3" type="ORF">AAY42_16630</name>
</gene>
<name>A0A0Q0XKA6_9FLAO</name>
<dbReference type="PROSITE" id="PS51318">
    <property type="entry name" value="TAT"/>
    <property type="match status" value="1"/>
</dbReference>
<reference evidence="3 4" key="1">
    <citation type="submission" date="2015-04" db="EMBL/GenBank/DDBJ databases">
        <title>Complete genome of flavobacterium.</title>
        <authorList>
            <person name="Kwon Y.M."/>
            <person name="Kim S.-J."/>
        </authorList>
    </citation>
    <scope>NUCLEOTIDE SEQUENCE [LARGE SCALE GENOMIC DNA]</scope>
    <source>
        <strain evidence="3 4">DK169</strain>
    </source>
</reference>
<dbReference type="InterPro" id="IPR043906">
    <property type="entry name" value="Gfo/Idh/MocA_OxRdtase_bact_C"/>
</dbReference>
<proteinExistence type="predicted"/>
<feature type="domain" description="Gfo/Idh/MocA-like oxidoreductase bacterial type C-terminal" evidence="2">
    <location>
        <begin position="209"/>
        <end position="329"/>
    </location>
</feature>
<dbReference type="InterPro" id="IPR006311">
    <property type="entry name" value="TAT_signal"/>
</dbReference>
<dbReference type="InterPro" id="IPR000683">
    <property type="entry name" value="Gfo/Idh/MocA-like_OxRdtase_N"/>
</dbReference>
<evidence type="ECO:0000313" key="3">
    <source>
        <dbReference type="EMBL" id="KQC31329.1"/>
    </source>
</evidence>
<dbReference type="AlphaFoldDB" id="A0A0Q0XKA6"/>
<dbReference type="OrthoDB" id="9771072at2"/>
<protein>
    <submittedName>
        <fullName evidence="3">Dehydrogenase</fullName>
    </submittedName>
</protein>
<accession>A0A0Q0XKA6</accession>
<dbReference type="SUPFAM" id="SSF51735">
    <property type="entry name" value="NAD(P)-binding Rossmann-fold domains"/>
    <property type="match status" value="1"/>
</dbReference>
<evidence type="ECO:0000259" key="1">
    <source>
        <dbReference type="Pfam" id="PF01408"/>
    </source>
</evidence>
<dbReference type="PATRIC" id="fig|1547436.3.peg.3427"/>
<dbReference type="Proteomes" id="UP000050827">
    <property type="component" value="Unassembled WGS sequence"/>
</dbReference>
<evidence type="ECO:0000313" key="4">
    <source>
        <dbReference type="Proteomes" id="UP000050827"/>
    </source>
</evidence>
<dbReference type="EMBL" id="LCTZ01000002">
    <property type="protein sequence ID" value="KQC31329.1"/>
    <property type="molecule type" value="Genomic_DNA"/>
</dbReference>
<dbReference type="Gene3D" id="3.30.360.10">
    <property type="entry name" value="Dihydrodipicolinate Reductase, domain 2"/>
    <property type="match status" value="1"/>
</dbReference>
<organism evidence="3 4">
    <name type="scientific">Flagellimonas eckloniae</name>
    <dbReference type="NCBI Taxonomy" id="346185"/>
    <lineage>
        <taxon>Bacteria</taxon>
        <taxon>Pseudomonadati</taxon>
        <taxon>Bacteroidota</taxon>
        <taxon>Flavobacteriia</taxon>
        <taxon>Flavobacteriales</taxon>
        <taxon>Flavobacteriaceae</taxon>
        <taxon>Flagellimonas</taxon>
    </lineage>
</organism>
<sequence>MSKQNRRDFVKKSALGGLGLVSASAMSMSAKSYRNIIGANDRLHVAIAGLGRRLGAFYDPIAHKKSNVRLLYLCDPMESQMTKAATKFKEHIDYAPKLEKDIFKVLDDDKVDVLINSTPDHWHTPGSIMALKSGKHVYVEKPSSCTMEENELLVEAAKKYDKVVQMGNQQRSSGQTQEIIKKIHDKAIGDAYKAVAFYSNGRGAVPLQKKAAVPEGLDWNLWQGPAVHREYTSETWNYNWHWYGWNYATAEMGNNATHELDIARWALNVNFPQMVEVESAKRHFVDDGWEMYDTMLARFTFEDNKQIEWDGKSRNAYNTYGSGRGVIIYGTEGIVFVNRSHHKLYDRKGELVEESKGKTDESGIALGGGGNMSTTHVMNFFDTVRGKATLNAPIDDANISMAMVHYANVSSRINENFEIDSKSGTMFNRKAMKHWGKPYEESWKSKFLL</sequence>
<dbReference type="InterPro" id="IPR036291">
    <property type="entry name" value="NAD(P)-bd_dom_sf"/>
</dbReference>
<feature type="domain" description="Gfo/Idh/MocA-like oxidoreductase N-terminal" evidence="1">
    <location>
        <begin position="44"/>
        <end position="167"/>
    </location>
</feature>
<dbReference type="STRING" id="346185.AAY42_16630"/>
<keyword evidence="4" id="KW-1185">Reference proteome</keyword>
<dbReference type="SUPFAM" id="SSF55347">
    <property type="entry name" value="Glyceraldehyde-3-phosphate dehydrogenase-like, C-terminal domain"/>
    <property type="match status" value="1"/>
</dbReference>
<comment type="caution">
    <text evidence="3">The sequence shown here is derived from an EMBL/GenBank/DDBJ whole genome shotgun (WGS) entry which is preliminary data.</text>
</comment>
<dbReference type="PANTHER" id="PTHR43818:SF5">
    <property type="entry name" value="OXIDOREDUCTASE FAMILY PROTEIN"/>
    <property type="match status" value="1"/>
</dbReference>
<dbReference type="Pfam" id="PF19051">
    <property type="entry name" value="GFO_IDH_MocA_C2"/>
    <property type="match status" value="1"/>
</dbReference>
<dbReference type="NCBIfam" id="TIGR01409">
    <property type="entry name" value="TAT_signal_seq"/>
    <property type="match status" value="1"/>
</dbReference>
<evidence type="ECO:0000259" key="2">
    <source>
        <dbReference type="Pfam" id="PF19051"/>
    </source>
</evidence>
<dbReference type="RefSeq" id="WP_055397242.1">
    <property type="nucleotide sequence ID" value="NZ_LCTZ01000002.1"/>
</dbReference>
<dbReference type="GO" id="GO:0000166">
    <property type="term" value="F:nucleotide binding"/>
    <property type="evidence" value="ECO:0007669"/>
    <property type="project" value="InterPro"/>
</dbReference>